<evidence type="ECO:0000256" key="1">
    <source>
        <dbReference type="ARBA" id="ARBA00004191"/>
    </source>
</evidence>
<comment type="caution">
    <text evidence="13">The sequence shown here is derived from an EMBL/GenBank/DDBJ whole genome shotgun (WGS) entry which is preliminary data.</text>
</comment>
<dbReference type="GO" id="GO:0042973">
    <property type="term" value="F:glucan endo-1,3-beta-D-glucosidase activity"/>
    <property type="evidence" value="ECO:0007669"/>
    <property type="project" value="TreeGrafter"/>
</dbReference>
<dbReference type="InterPro" id="IPR017853">
    <property type="entry name" value="GH"/>
</dbReference>
<sequence length="656" mass="65511">MKAPTLVAAALLGGASAHVHRRGHELFHKRSNDTEVCIPGCTTTYTTITGDFIWQPTPNAPAKVASSSAVASSASSAPITNSITPAASTAAVASSAPAVSAAVPSAAMSSIAAASVPATSAVSTPAVVPTPLAQTISTPGTYTFPATTLTVTDTTSVIAAMTTEVPSGTYTLGGVTTIVETATTVVCPYATVSTQSGGAVTSVIETTTYVCPAAGTYTIAPTTVTVTAATETVTVPVVSTYLPGTYTAPAITTVVSTETVVYCPFAASESAAATTSSVVEAAPSVVEAAPSNAAVATSSADALTAGVAVGVSGVIGATASVAVGTAASVSLGVSVGVATPSALTSLIPAASSVYSSSSSSAVSSSTSSAASSTSTSVLGSSTGSLWAMTYTPYDSDSGDCKTADVVDADVASIADAGFGVLRVYSTDCDTLTNVGAAAAKYGVKIITGIFISEVGCANGSPDVDDQISALKEWGQWDLVELMAVGNEALYDGYCTAQELVDLISHVKSELSDYTGPYTTTDIVAAWQETEVQDLVCDAVDVVSANVHSYFSADTAPIDAGDFVKGQIEIVEQACGGSKKGYVLECGYPTAGATNGLNIPSVANQKIAIASIQAAIGDRVVFFSLFDDQWKEPGTCECEQHWGVGSLFGALGLGDGE</sequence>
<gene>
    <name evidence="13" type="ORF">SLS53_003690</name>
</gene>
<protein>
    <recommendedName>
        <fullName evidence="9">Probable beta-glucosidase btgE</fullName>
    </recommendedName>
    <alternativeName>
        <fullName evidence="10">Beta-D-glucoside glucohydrolase btgE</fullName>
    </alternativeName>
    <alternativeName>
        <fullName evidence="12">Cellobiase btgE</fullName>
    </alternativeName>
    <alternativeName>
        <fullName evidence="11">Gentiobiase btgE</fullName>
    </alternativeName>
</protein>
<evidence type="ECO:0000256" key="10">
    <source>
        <dbReference type="ARBA" id="ARBA00041495"/>
    </source>
</evidence>
<evidence type="ECO:0000256" key="3">
    <source>
        <dbReference type="ARBA" id="ARBA00022512"/>
    </source>
</evidence>
<accession>A0AAN9YIH6</accession>
<evidence type="ECO:0000256" key="5">
    <source>
        <dbReference type="ARBA" id="ARBA00022729"/>
    </source>
</evidence>
<organism evidence="13 14">
    <name type="scientific">Cytospora paraplurivora</name>
    <dbReference type="NCBI Taxonomy" id="2898453"/>
    <lineage>
        <taxon>Eukaryota</taxon>
        <taxon>Fungi</taxon>
        <taxon>Dikarya</taxon>
        <taxon>Ascomycota</taxon>
        <taxon>Pezizomycotina</taxon>
        <taxon>Sordariomycetes</taxon>
        <taxon>Sordariomycetidae</taxon>
        <taxon>Diaporthales</taxon>
        <taxon>Cytosporaceae</taxon>
        <taxon>Cytospora</taxon>
    </lineage>
</organism>
<evidence type="ECO:0000256" key="2">
    <source>
        <dbReference type="ARBA" id="ARBA00008773"/>
    </source>
</evidence>
<keyword evidence="7" id="KW-0326">Glycosidase</keyword>
<keyword evidence="6" id="KW-0378">Hydrolase</keyword>
<proteinExistence type="inferred from homology"/>
<evidence type="ECO:0000256" key="4">
    <source>
        <dbReference type="ARBA" id="ARBA00022525"/>
    </source>
</evidence>
<keyword evidence="5" id="KW-0732">Signal</keyword>
<dbReference type="GO" id="GO:0071555">
    <property type="term" value="P:cell wall organization"/>
    <property type="evidence" value="ECO:0007669"/>
    <property type="project" value="TreeGrafter"/>
</dbReference>
<dbReference type="Proteomes" id="UP001320245">
    <property type="component" value="Unassembled WGS sequence"/>
</dbReference>
<dbReference type="PANTHER" id="PTHR16631">
    <property type="entry name" value="GLUCAN 1,3-BETA-GLUCOSIDASE"/>
    <property type="match status" value="1"/>
</dbReference>
<evidence type="ECO:0000256" key="8">
    <source>
        <dbReference type="ARBA" id="ARBA00024983"/>
    </source>
</evidence>
<keyword evidence="3" id="KW-0134">Cell wall</keyword>
<evidence type="ECO:0000256" key="11">
    <source>
        <dbReference type="ARBA" id="ARBA00041516"/>
    </source>
</evidence>
<dbReference type="GO" id="GO:0009986">
    <property type="term" value="C:cell surface"/>
    <property type="evidence" value="ECO:0007669"/>
    <property type="project" value="TreeGrafter"/>
</dbReference>
<evidence type="ECO:0000313" key="13">
    <source>
        <dbReference type="EMBL" id="KAK7744169.1"/>
    </source>
</evidence>
<evidence type="ECO:0000256" key="9">
    <source>
        <dbReference type="ARBA" id="ARBA00039284"/>
    </source>
</evidence>
<dbReference type="SUPFAM" id="SSF51445">
    <property type="entry name" value="(Trans)glycosidases"/>
    <property type="match status" value="1"/>
</dbReference>
<evidence type="ECO:0000313" key="14">
    <source>
        <dbReference type="Proteomes" id="UP001320245"/>
    </source>
</evidence>
<dbReference type="AlphaFoldDB" id="A0AAN9YIH6"/>
<dbReference type="PANTHER" id="PTHR16631:SF24">
    <property type="entry name" value="FAMILY 17 GLUCOSIDASE SCW11-RELATED"/>
    <property type="match status" value="1"/>
</dbReference>
<keyword evidence="4" id="KW-0964">Secreted</keyword>
<evidence type="ECO:0000256" key="6">
    <source>
        <dbReference type="ARBA" id="ARBA00022801"/>
    </source>
</evidence>
<dbReference type="GO" id="GO:0009277">
    <property type="term" value="C:fungal-type cell wall"/>
    <property type="evidence" value="ECO:0007669"/>
    <property type="project" value="TreeGrafter"/>
</dbReference>
<dbReference type="EMBL" id="JAJSPL020000011">
    <property type="protein sequence ID" value="KAK7744169.1"/>
    <property type="molecule type" value="Genomic_DNA"/>
</dbReference>
<reference evidence="13 14" key="1">
    <citation type="journal article" date="2023" name="PLoS ONE">
        <title>Cytospora paraplurivora sp. nov. isolated from orchards with fruit tree decline syndrome in Ontario, Canada.</title>
        <authorList>
            <person name="Ilyukhin E."/>
            <person name="Nguyen H.D.T."/>
            <person name="Castle A.J."/>
            <person name="Ellouze W."/>
        </authorList>
    </citation>
    <scope>NUCLEOTIDE SEQUENCE [LARGE SCALE GENOMIC DNA]</scope>
    <source>
        <strain evidence="13 14">FDS-564</strain>
    </source>
</reference>
<name>A0AAN9YIH6_9PEZI</name>
<evidence type="ECO:0000256" key="7">
    <source>
        <dbReference type="ARBA" id="ARBA00023295"/>
    </source>
</evidence>
<dbReference type="Gene3D" id="3.20.20.80">
    <property type="entry name" value="Glycosidases"/>
    <property type="match status" value="1"/>
</dbReference>
<comment type="similarity">
    <text evidence="2">Belongs to the glycosyl hydrolase 17 family.</text>
</comment>
<dbReference type="GO" id="GO:0005576">
    <property type="term" value="C:extracellular region"/>
    <property type="evidence" value="ECO:0007669"/>
    <property type="project" value="TreeGrafter"/>
</dbReference>
<comment type="function">
    <text evidence="8">Beta-glucosidases are one of a number of cellulolytic enzymes involved in the degradation of cellulosic biomass. Catalyzes the last step releasing glucose from the inhibitory cellobiose.</text>
</comment>
<keyword evidence="14" id="KW-1185">Reference proteome</keyword>
<comment type="subcellular location">
    <subcellularLocation>
        <location evidence="1">Secreted</location>
        <location evidence="1">Cell wall</location>
    </subcellularLocation>
</comment>
<evidence type="ECO:0000256" key="12">
    <source>
        <dbReference type="ARBA" id="ARBA00042762"/>
    </source>
</evidence>
<dbReference type="InterPro" id="IPR050732">
    <property type="entry name" value="Beta-glucan_modifiers"/>
</dbReference>